<evidence type="ECO:0000313" key="8">
    <source>
        <dbReference type="EMBL" id="TWU28511.1"/>
    </source>
</evidence>
<keyword evidence="4" id="KW-0472">Membrane</keyword>
<dbReference type="InterPro" id="IPR000184">
    <property type="entry name" value="Bac_surfAg_D15"/>
</dbReference>
<keyword evidence="5" id="KW-0998">Cell outer membrane</keyword>
<dbReference type="Pfam" id="PF07244">
    <property type="entry name" value="POTRA"/>
    <property type="match status" value="4"/>
</dbReference>
<sequence length="1108" mass="122807">MASPTHLFLLAFLAADSISCRKSPEVHSFSPHPVENSACRGIVYPLFLCGLKGGLYTHFARGRPIHQAYLRKVNLELPMHRNMQHRRIQGLFVKIPLLMAVCFWGPIGASQAQDTNPSAAVVALNPAELVKEIRFTGNDTISAEQVASHLTTRVGRPFDRSVVQRDVRRLANLGWFIDVKPLYETTPQGRVVIFQVVERPTIRYITYLGNEEVSDKKLAKETGLKSGGAVDPYAVEEARRKLEEYYQGRGFNHAQVTILEGTKPTDKGISFLINEGNTEKIWNVEFVGNEFVSSGRLKSIIKTKPPMLKLLKGYVNRDQIDSDVDLLTAYYRSFGFFQAKISRKVDYYDEKKWAQVTFVISEGPRYEVRSVKFLGNSKFEPVALAEAAKLKGGEPFEQAKMSADAQWIQELYGSHGYVFADVRPEPVFLEEPGEVDLLYHIGEGEQFRVGRIIVHIGGDNPHTRIQTAINRMSVRPGDIVDIREIKASERRLIASGLYHSDPASGLRPKITYRIPEDVSMGLADDFPGDGPRARVSSNPQGSGLRGQSPDNFGPRVLPPPGYQIARPLPSPLADSQPLDIHVECHDWQHYQEWLEEEGLVPRQVEFPANENTVEEPLTIRGQSPESTAPQSAWWVRPTVAQHTPPLSGNPYQSVRGQSPANQTQSAYATLPNSANSPYGGKLVGATGPATKPPTRTNTVQQVQFSESLPPPSQSSGAVLGFPANPVPGYQVLPNGDFGFAGQPYPEQTVDIIFDGQETQTGRLQIGAGINSNAGIVGNIVIDERNFDWKRLPRSWEDIRNGTAFRGAGQRFRIDASPGSSVNRYLVSFQEPYLFDSPISLGLSGSYFDRRYDDWDEGRLGGRVSLGYQWLDKDLSTLLTYRGENVNISNIATAPGAFPDLDEVVGNNNLQGFKVGVINDTRDSSFLPTQGHYLELGAEQVLGSFVYPRIEAEFRTYWLMSERPDHSGRHVVSYSTAVGWMGQDAPIYDRFYAGGYATLRGFRFRGANPVTNVSGQNIESGGDFQWLNSLQYLFPITADDMLNGVVFCDFGTVEQDVNLDNFRAAPGFGLRVTVPAMGPAPIALDFAFPVASASFDREQVFSFSLGFGR</sequence>
<dbReference type="PANTHER" id="PTHR12815">
    <property type="entry name" value="SORTING AND ASSEMBLY MACHINERY SAMM50 PROTEIN FAMILY MEMBER"/>
    <property type="match status" value="1"/>
</dbReference>
<keyword evidence="3" id="KW-0732">Signal</keyword>
<dbReference type="PANTHER" id="PTHR12815:SF47">
    <property type="entry name" value="TRANSLOCATION AND ASSEMBLY MODULE SUBUNIT TAMA"/>
    <property type="match status" value="1"/>
</dbReference>
<name>A0A5C6CYF3_9BACT</name>
<feature type="domain" description="POTRA" evidence="7">
    <location>
        <begin position="366"/>
        <end position="444"/>
    </location>
</feature>
<comment type="caution">
    <text evidence="8">The sequence shown here is derived from an EMBL/GenBank/DDBJ whole genome shotgun (WGS) entry which is preliminary data.</text>
</comment>
<keyword evidence="2" id="KW-0812">Transmembrane</keyword>
<evidence type="ECO:0000313" key="9">
    <source>
        <dbReference type="Proteomes" id="UP000318437"/>
    </source>
</evidence>
<dbReference type="InterPro" id="IPR039910">
    <property type="entry name" value="D15-like"/>
</dbReference>
<organism evidence="8 9">
    <name type="scientific">Bythopirellula polymerisocia</name>
    <dbReference type="NCBI Taxonomy" id="2528003"/>
    <lineage>
        <taxon>Bacteria</taxon>
        <taxon>Pseudomonadati</taxon>
        <taxon>Planctomycetota</taxon>
        <taxon>Planctomycetia</taxon>
        <taxon>Pirellulales</taxon>
        <taxon>Lacipirellulaceae</taxon>
        <taxon>Bythopirellula</taxon>
    </lineage>
</organism>
<evidence type="ECO:0000256" key="2">
    <source>
        <dbReference type="ARBA" id="ARBA00022692"/>
    </source>
</evidence>
<evidence type="ECO:0000259" key="7">
    <source>
        <dbReference type="PROSITE" id="PS51779"/>
    </source>
</evidence>
<proteinExistence type="predicted"/>
<dbReference type="Pfam" id="PF01103">
    <property type="entry name" value="Omp85"/>
    <property type="match status" value="1"/>
</dbReference>
<protein>
    <submittedName>
        <fullName evidence="8">Outer membrane protein assembly factor BamA</fullName>
    </submittedName>
</protein>
<dbReference type="EMBL" id="SJPS01000002">
    <property type="protein sequence ID" value="TWU28511.1"/>
    <property type="molecule type" value="Genomic_DNA"/>
</dbReference>
<reference evidence="8 9" key="1">
    <citation type="submission" date="2019-02" db="EMBL/GenBank/DDBJ databases">
        <title>Deep-cultivation of Planctomycetes and their phenomic and genomic characterization uncovers novel biology.</title>
        <authorList>
            <person name="Wiegand S."/>
            <person name="Jogler M."/>
            <person name="Boedeker C."/>
            <person name="Pinto D."/>
            <person name="Vollmers J."/>
            <person name="Rivas-Marin E."/>
            <person name="Kohn T."/>
            <person name="Peeters S.H."/>
            <person name="Heuer A."/>
            <person name="Rast P."/>
            <person name="Oberbeckmann S."/>
            <person name="Bunk B."/>
            <person name="Jeske O."/>
            <person name="Meyerdierks A."/>
            <person name="Storesund J.E."/>
            <person name="Kallscheuer N."/>
            <person name="Luecker S."/>
            <person name="Lage O.M."/>
            <person name="Pohl T."/>
            <person name="Merkel B.J."/>
            <person name="Hornburger P."/>
            <person name="Mueller R.-W."/>
            <person name="Bruemmer F."/>
            <person name="Labrenz M."/>
            <person name="Spormann A.M."/>
            <person name="Op Den Camp H."/>
            <person name="Overmann J."/>
            <person name="Amann R."/>
            <person name="Jetten M.S.M."/>
            <person name="Mascher T."/>
            <person name="Medema M.H."/>
            <person name="Devos D.P."/>
            <person name="Kaster A.-K."/>
            <person name="Ovreas L."/>
            <person name="Rohde M."/>
            <person name="Galperin M.Y."/>
            <person name="Jogler C."/>
        </authorList>
    </citation>
    <scope>NUCLEOTIDE SEQUENCE [LARGE SCALE GENOMIC DNA]</scope>
    <source>
        <strain evidence="8 9">Pla144</strain>
    </source>
</reference>
<dbReference type="AlphaFoldDB" id="A0A5C6CYF3"/>
<feature type="domain" description="POTRA" evidence="7">
    <location>
        <begin position="128"/>
        <end position="199"/>
    </location>
</feature>
<dbReference type="Gene3D" id="3.10.20.310">
    <property type="entry name" value="membrane protein fhac"/>
    <property type="match status" value="5"/>
</dbReference>
<evidence type="ECO:0000256" key="6">
    <source>
        <dbReference type="SAM" id="MobiDB-lite"/>
    </source>
</evidence>
<keyword evidence="9" id="KW-1185">Reference proteome</keyword>
<dbReference type="GO" id="GO:0019867">
    <property type="term" value="C:outer membrane"/>
    <property type="evidence" value="ECO:0007669"/>
    <property type="project" value="InterPro"/>
</dbReference>
<comment type="subcellular location">
    <subcellularLocation>
        <location evidence="1">Membrane</location>
    </subcellularLocation>
</comment>
<feature type="region of interest" description="Disordered" evidence="6">
    <location>
        <begin position="521"/>
        <end position="571"/>
    </location>
</feature>
<evidence type="ECO:0000256" key="5">
    <source>
        <dbReference type="ARBA" id="ARBA00023237"/>
    </source>
</evidence>
<dbReference type="InterPro" id="IPR034746">
    <property type="entry name" value="POTRA"/>
</dbReference>
<evidence type="ECO:0000256" key="1">
    <source>
        <dbReference type="ARBA" id="ARBA00004370"/>
    </source>
</evidence>
<accession>A0A5C6CYF3</accession>
<dbReference type="InterPro" id="IPR010827">
    <property type="entry name" value="BamA/TamA_POTRA"/>
</dbReference>
<evidence type="ECO:0000256" key="4">
    <source>
        <dbReference type="ARBA" id="ARBA00023136"/>
    </source>
</evidence>
<evidence type="ECO:0000256" key="3">
    <source>
        <dbReference type="ARBA" id="ARBA00022729"/>
    </source>
</evidence>
<dbReference type="Gene3D" id="2.40.160.50">
    <property type="entry name" value="membrane protein fhac: a member of the omp85/tpsb transporter family"/>
    <property type="match status" value="1"/>
</dbReference>
<dbReference type="Proteomes" id="UP000318437">
    <property type="component" value="Unassembled WGS sequence"/>
</dbReference>
<gene>
    <name evidence="8" type="primary">bamA</name>
    <name evidence="8" type="ORF">Pla144_18010</name>
</gene>
<dbReference type="PROSITE" id="PS51779">
    <property type="entry name" value="POTRA"/>
    <property type="match status" value="2"/>
</dbReference>